<sequence length="49" mass="5504">MDSVLYAFLWFAITLITVTTMKFAGGWVLLPVVLVIILAFIAGKMREGW</sequence>
<organism evidence="2 3">
    <name type="scientific">Limosilactobacillus fastidiosus</name>
    <dbReference type="NCBI Taxonomy" id="2759855"/>
    <lineage>
        <taxon>Bacteria</taxon>
        <taxon>Bacillati</taxon>
        <taxon>Bacillota</taxon>
        <taxon>Bacilli</taxon>
        <taxon>Lactobacillales</taxon>
        <taxon>Lactobacillaceae</taxon>
        <taxon>Limosilactobacillus</taxon>
    </lineage>
</organism>
<gene>
    <name evidence="2" type="ORF">H5R63_06340</name>
</gene>
<comment type="caution">
    <text evidence="2">The sequence shown here is derived from an EMBL/GenBank/DDBJ whole genome shotgun (WGS) entry which is preliminary data.</text>
</comment>
<dbReference type="RefSeq" id="WP_182581267.1">
    <property type="nucleotide sequence ID" value="NZ_JACIUY010000059.1"/>
</dbReference>
<name>A0A7W3YC55_9LACO</name>
<feature type="transmembrane region" description="Helical" evidence="1">
    <location>
        <begin position="6"/>
        <end position="39"/>
    </location>
</feature>
<evidence type="ECO:0000313" key="2">
    <source>
        <dbReference type="EMBL" id="MBB1086399.1"/>
    </source>
</evidence>
<dbReference type="Proteomes" id="UP000518255">
    <property type="component" value="Unassembled WGS sequence"/>
</dbReference>
<protein>
    <submittedName>
        <fullName evidence="2">Uncharacterized protein</fullName>
    </submittedName>
</protein>
<keyword evidence="1" id="KW-0812">Transmembrane</keyword>
<dbReference type="EMBL" id="JACIUY010000059">
    <property type="protein sequence ID" value="MBB1086399.1"/>
    <property type="molecule type" value="Genomic_DNA"/>
</dbReference>
<dbReference type="AlphaFoldDB" id="A0A7W3YC55"/>
<evidence type="ECO:0000313" key="3">
    <source>
        <dbReference type="Proteomes" id="UP000518255"/>
    </source>
</evidence>
<reference evidence="2 3" key="1">
    <citation type="submission" date="2020-07" db="EMBL/GenBank/DDBJ databases">
        <title>Description of Limosilactobacillus balticus sp. nov., Limosilactobacillus agrestis sp. nov., Limosilactobacillus albertensis sp. nov., Limosilactobacillus rudii sp. nov., Limosilactobacillus fastidiosus sp. nov., five novel Limosilactobacillus species isolated from the vertebrate gastrointestinal tract, and proposal of 6 subspecies of Limosilactobacillus reuteri adapted to the gastrointestinal tract of specific vertebrate hosts.</title>
        <authorList>
            <person name="Li F."/>
            <person name="Cheng C."/>
            <person name="Zheng J."/>
            <person name="Quevedo R.M."/>
            <person name="Li J."/>
            <person name="Roos S."/>
            <person name="Gaenzle M.G."/>
            <person name="Walter J."/>
        </authorList>
    </citation>
    <scope>NUCLEOTIDE SEQUENCE [LARGE SCALE GENOMIC DNA]</scope>
    <source>
        <strain evidence="2 3">WF-MA3-C</strain>
    </source>
</reference>
<keyword evidence="1" id="KW-1133">Transmembrane helix</keyword>
<proteinExistence type="predicted"/>
<keyword evidence="1" id="KW-0472">Membrane</keyword>
<evidence type="ECO:0000256" key="1">
    <source>
        <dbReference type="SAM" id="Phobius"/>
    </source>
</evidence>
<accession>A0A7W3YC55</accession>